<dbReference type="GO" id="GO:0016787">
    <property type="term" value="F:hydrolase activity"/>
    <property type="evidence" value="ECO:0007669"/>
    <property type="project" value="UniProtKB-KW"/>
</dbReference>
<dbReference type="PANTHER" id="PTHR23088">
    <property type="entry name" value="NITRILASE-RELATED"/>
    <property type="match status" value="1"/>
</dbReference>
<dbReference type="SUPFAM" id="SSF56317">
    <property type="entry name" value="Carbon-nitrogen hydrolase"/>
    <property type="match status" value="1"/>
</dbReference>
<evidence type="ECO:0000259" key="2">
    <source>
        <dbReference type="PROSITE" id="PS50263"/>
    </source>
</evidence>
<evidence type="ECO:0000313" key="4">
    <source>
        <dbReference type="Proteomes" id="UP001631949"/>
    </source>
</evidence>
<dbReference type="InterPro" id="IPR036526">
    <property type="entry name" value="C-N_Hydrolase_sf"/>
</dbReference>
<name>A0ABW9H2S7_9FIRM</name>
<dbReference type="PROSITE" id="PS50263">
    <property type="entry name" value="CN_HYDROLASE"/>
    <property type="match status" value="1"/>
</dbReference>
<evidence type="ECO:0000313" key="3">
    <source>
        <dbReference type="EMBL" id="MFM9414281.1"/>
    </source>
</evidence>
<dbReference type="Proteomes" id="UP001631949">
    <property type="component" value="Unassembled WGS sequence"/>
</dbReference>
<evidence type="ECO:0000256" key="1">
    <source>
        <dbReference type="ARBA" id="ARBA00022801"/>
    </source>
</evidence>
<keyword evidence="4" id="KW-1185">Reference proteome</keyword>
<keyword evidence="1 3" id="KW-0378">Hydrolase</keyword>
<dbReference type="Gene3D" id="3.60.110.10">
    <property type="entry name" value="Carbon-nitrogen hydrolase"/>
    <property type="match status" value="1"/>
</dbReference>
<organism evidence="3 4">
    <name type="scientific">Peptococcus simiae</name>
    <dbReference type="NCBI Taxonomy" id="1643805"/>
    <lineage>
        <taxon>Bacteria</taxon>
        <taxon>Bacillati</taxon>
        <taxon>Bacillota</taxon>
        <taxon>Clostridia</taxon>
        <taxon>Eubacteriales</taxon>
        <taxon>Peptococcaceae</taxon>
        <taxon>Peptococcus</taxon>
    </lineage>
</organism>
<gene>
    <name evidence="3" type="ORF">ACKQTC_07860</name>
</gene>
<dbReference type="RefSeq" id="WP_408977894.1">
    <property type="nucleotide sequence ID" value="NZ_JBJUVG010000012.1"/>
</dbReference>
<comment type="caution">
    <text evidence="3">The sequence shown here is derived from an EMBL/GenBank/DDBJ whole genome shotgun (WGS) entry which is preliminary data.</text>
</comment>
<reference evidence="3 4" key="1">
    <citation type="journal article" date="2016" name="Int. J. Syst. Evol. Microbiol.">
        <title>Peptococcus simiae sp. nov., isolated from rhesus macaque faeces and emended description of the genus Peptococcus.</title>
        <authorList>
            <person name="Shkoporov A.N."/>
            <person name="Efimov B.A."/>
            <person name="Kondova I."/>
            <person name="Ouwerling B."/>
            <person name="Chaplin A.V."/>
            <person name="Shcherbakova V.A."/>
            <person name="Langermans J.A.M."/>
        </authorList>
    </citation>
    <scope>NUCLEOTIDE SEQUENCE [LARGE SCALE GENOMIC DNA]</scope>
    <source>
        <strain evidence="3 4">M108</strain>
    </source>
</reference>
<sequence>MDKLQVALLQLPVVADKDENLTKAALGLREAAGKGARLVVLPEMWTTPYDTAVFADYAEGRTGKTATFLSNMARELEMVIVGGSIPEKDKAGRIYNTAFVFDAQGEPLAYHRKKHLFDIDIAGGQYFRESDVLTPGEESTTFETLGWTFGLGICFDVRFPDQALDMVRQGADCLIYPAAFNPSTGPLHWELLMRARAMDAQSWLLACAPARQTDGGYVSWAHSLVVNPWGTVEHDLGTGAQVRIASLYKESIETVRAQIPIRGIQA</sequence>
<feature type="domain" description="CN hydrolase" evidence="2">
    <location>
        <begin position="4"/>
        <end position="261"/>
    </location>
</feature>
<dbReference type="CDD" id="cd07572">
    <property type="entry name" value="nit"/>
    <property type="match status" value="1"/>
</dbReference>
<dbReference type="InterPro" id="IPR045254">
    <property type="entry name" value="Nit1/2_C-N_Hydrolase"/>
</dbReference>
<dbReference type="PANTHER" id="PTHR23088:SF30">
    <property type="entry name" value="OMEGA-AMIDASE NIT2"/>
    <property type="match status" value="1"/>
</dbReference>
<dbReference type="EMBL" id="JBJUVG010000012">
    <property type="protein sequence ID" value="MFM9414281.1"/>
    <property type="molecule type" value="Genomic_DNA"/>
</dbReference>
<dbReference type="Pfam" id="PF00795">
    <property type="entry name" value="CN_hydrolase"/>
    <property type="match status" value="1"/>
</dbReference>
<accession>A0ABW9H2S7</accession>
<proteinExistence type="predicted"/>
<protein>
    <submittedName>
        <fullName evidence="3">Carbon-nitrogen hydrolase family protein</fullName>
    </submittedName>
</protein>
<dbReference type="InterPro" id="IPR003010">
    <property type="entry name" value="C-N_Hydrolase"/>
</dbReference>